<sequence>MAVNWILGSDVGNPLNVIIFSSIVHRRYQAKQYFMRKKMVQKRKHTGDENPFEHTSRAPIVLVEKMGPGDGGQQVRIPMLQPLQRSMKVGDTSTWEATDNSAYTRGVESMIDYEERIRTLNARIWVQNMQHSAAMYDPYLQDLRLAFRASLKVSDLLSNWYSNAKEELYLDALYDRFASHITGSSLASAAVHPNILLPQGVATPEQLGPAHTLTGALLRGARGWIETTGFLAPLDSGDQNGYILLTHPYCQEDILRDPEVFNALKDARPRSVDHPILKGADYEYAGFYLFSYSRVRRPDASYENFASIRRNLIMGADCLLEAETYRPMIVPRTENKYRTVAGWGIKSINGQARPDFVDADSANPINQSSAELWCYTNATGGVSTFSPG</sequence>
<evidence type="ECO:0000313" key="1">
    <source>
        <dbReference type="EMBL" id="QJA62780.1"/>
    </source>
</evidence>
<proteinExistence type="predicted"/>
<protein>
    <submittedName>
        <fullName evidence="1">Uncharacterized protein</fullName>
    </submittedName>
</protein>
<reference evidence="1" key="1">
    <citation type="submission" date="2020-03" db="EMBL/GenBank/DDBJ databases">
        <title>The deep terrestrial virosphere.</title>
        <authorList>
            <person name="Holmfeldt K."/>
            <person name="Nilsson E."/>
            <person name="Simone D."/>
            <person name="Lopez-Fernandez M."/>
            <person name="Wu X."/>
            <person name="de Brujin I."/>
            <person name="Lundin D."/>
            <person name="Andersson A."/>
            <person name="Bertilsson S."/>
            <person name="Dopson M."/>
        </authorList>
    </citation>
    <scope>NUCLEOTIDE SEQUENCE</scope>
    <source>
        <strain evidence="1">MM415B00727</strain>
    </source>
</reference>
<accession>A0A6M3IZ49</accession>
<dbReference type="AlphaFoldDB" id="A0A6M3IZ49"/>
<dbReference type="EMBL" id="MT141481">
    <property type="protein sequence ID" value="QJA62780.1"/>
    <property type="molecule type" value="Genomic_DNA"/>
</dbReference>
<name>A0A6M3IZ49_9ZZZZ</name>
<organism evidence="1">
    <name type="scientific">viral metagenome</name>
    <dbReference type="NCBI Taxonomy" id="1070528"/>
    <lineage>
        <taxon>unclassified sequences</taxon>
        <taxon>metagenomes</taxon>
        <taxon>organismal metagenomes</taxon>
    </lineage>
</organism>
<gene>
    <name evidence="1" type="ORF">MM415B00727_0008</name>
</gene>